<evidence type="ECO:0000313" key="1">
    <source>
        <dbReference type="EMBL" id="MFC7279417.1"/>
    </source>
</evidence>
<sequence>MEWKAMRLAGAHEVRLLLGVSRQRLYQLAARSDFPEPVATLAQGKIWSIGDIEKWLADHRGPRAAAHRRVAAYEEAAAHGEVAARGEVTANGEVAARSEIAPEGDAARREVAVGGHVVAEGEVGAVLAVAS</sequence>
<protein>
    <submittedName>
        <fullName evidence="1">Helix-turn-helix transcriptional regulator</fullName>
    </submittedName>
</protein>
<evidence type="ECO:0000313" key="2">
    <source>
        <dbReference type="Proteomes" id="UP001596548"/>
    </source>
</evidence>
<name>A0ABW2I3I4_9ACTN</name>
<organism evidence="1 2">
    <name type="scientific">Paractinoplanes rhizophilus</name>
    <dbReference type="NCBI Taxonomy" id="1416877"/>
    <lineage>
        <taxon>Bacteria</taxon>
        <taxon>Bacillati</taxon>
        <taxon>Actinomycetota</taxon>
        <taxon>Actinomycetes</taxon>
        <taxon>Micromonosporales</taxon>
        <taxon>Micromonosporaceae</taxon>
        <taxon>Paractinoplanes</taxon>
    </lineage>
</organism>
<dbReference type="EMBL" id="JBHTBJ010000050">
    <property type="protein sequence ID" value="MFC7279417.1"/>
    <property type="molecule type" value="Genomic_DNA"/>
</dbReference>
<keyword evidence="2" id="KW-1185">Reference proteome</keyword>
<accession>A0ABW2I3I4</accession>
<gene>
    <name evidence="1" type="ORF">ACFQS1_36095</name>
</gene>
<comment type="caution">
    <text evidence="1">The sequence shown here is derived from an EMBL/GenBank/DDBJ whole genome shotgun (WGS) entry which is preliminary data.</text>
</comment>
<dbReference type="RefSeq" id="WP_378976727.1">
    <property type="nucleotide sequence ID" value="NZ_JBHTBJ010000050.1"/>
</dbReference>
<proteinExistence type="predicted"/>
<reference evidence="2" key="1">
    <citation type="journal article" date="2019" name="Int. J. Syst. Evol. Microbiol.">
        <title>The Global Catalogue of Microorganisms (GCM) 10K type strain sequencing project: providing services to taxonomists for standard genome sequencing and annotation.</title>
        <authorList>
            <consortium name="The Broad Institute Genomics Platform"/>
            <consortium name="The Broad Institute Genome Sequencing Center for Infectious Disease"/>
            <person name="Wu L."/>
            <person name="Ma J."/>
        </authorList>
    </citation>
    <scope>NUCLEOTIDE SEQUENCE [LARGE SCALE GENOMIC DNA]</scope>
    <source>
        <strain evidence="2">XZYJT-10</strain>
    </source>
</reference>
<dbReference type="Proteomes" id="UP001596548">
    <property type="component" value="Unassembled WGS sequence"/>
</dbReference>